<feature type="domain" description="Hda lid" evidence="1">
    <location>
        <begin position="133"/>
        <end position="192"/>
    </location>
</feature>
<keyword evidence="3" id="KW-1185">Reference proteome</keyword>
<gene>
    <name evidence="2" type="ORF">LHA26_12700</name>
</gene>
<organism evidence="2 3">
    <name type="scientific">Sphingomonas morindae</name>
    <dbReference type="NCBI Taxonomy" id="1541170"/>
    <lineage>
        <taxon>Bacteria</taxon>
        <taxon>Pseudomonadati</taxon>
        <taxon>Pseudomonadota</taxon>
        <taxon>Alphaproteobacteria</taxon>
        <taxon>Sphingomonadales</taxon>
        <taxon>Sphingomonadaceae</taxon>
        <taxon>Sphingomonas</taxon>
    </lineage>
</organism>
<dbReference type="InterPro" id="IPR055199">
    <property type="entry name" value="Hda_lid"/>
</dbReference>
<proteinExistence type="predicted"/>
<dbReference type="RefSeq" id="WP_252165964.1">
    <property type="nucleotide sequence ID" value="NZ_CP084930.1"/>
</dbReference>
<protein>
    <submittedName>
        <fullName evidence="2">Chromosomal replication initiator DnaA</fullName>
    </submittedName>
</protein>
<evidence type="ECO:0000259" key="1">
    <source>
        <dbReference type="Pfam" id="PF22688"/>
    </source>
</evidence>
<evidence type="ECO:0000313" key="2">
    <source>
        <dbReference type="EMBL" id="USI72155.1"/>
    </source>
</evidence>
<dbReference type="InterPro" id="IPR027417">
    <property type="entry name" value="P-loop_NTPase"/>
</dbReference>
<dbReference type="Proteomes" id="UP001056937">
    <property type="component" value="Chromosome 1"/>
</dbReference>
<dbReference type="EMBL" id="CP084930">
    <property type="protein sequence ID" value="USI72155.1"/>
    <property type="molecule type" value="Genomic_DNA"/>
</dbReference>
<dbReference type="Pfam" id="PF22688">
    <property type="entry name" value="Hda_lid"/>
    <property type="match status" value="1"/>
</dbReference>
<name>A0ABY4X5M4_9SPHN</name>
<dbReference type="SUPFAM" id="SSF52540">
    <property type="entry name" value="P-loop containing nucleoside triphosphate hydrolases"/>
    <property type="match status" value="1"/>
</dbReference>
<dbReference type="Gene3D" id="1.10.8.60">
    <property type="match status" value="1"/>
</dbReference>
<sequence>MNQFALPLDWPEDEGDADFIVSDANAAAIRHLEHWALWPVPITLLTGPRKSGRSLLGRLFAAKTGGRLIDNGWAAPEESLFHAWNAAMASRRPLLIVADAPPPAWAIALPDLASRLAASPRVAIAEPDDALLRALLERGLARRGLAAPPAVTDWLARRIERSYVAIGAAIDALDRAALASRRGVTLALARAALGGGVIEPSSGMV</sequence>
<reference evidence="2" key="1">
    <citation type="journal article" date="2022" name="Toxins">
        <title>Genomic Analysis of Sphingopyxis sp. USTB-05 for Biodegrading Cyanobacterial Hepatotoxins.</title>
        <authorList>
            <person name="Liu C."/>
            <person name="Xu Q."/>
            <person name="Zhao Z."/>
            <person name="Zhang H."/>
            <person name="Liu X."/>
            <person name="Yin C."/>
            <person name="Liu Y."/>
            <person name="Yan H."/>
        </authorList>
    </citation>
    <scope>NUCLEOTIDE SEQUENCE</scope>
    <source>
        <strain evidence="2">NBD5</strain>
    </source>
</reference>
<accession>A0ABY4X5M4</accession>
<evidence type="ECO:0000313" key="3">
    <source>
        <dbReference type="Proteomes" id="UP001056937"/>
    </source>
</evidence>